<protein>
    <submittedName>
        <fullName evidence="9">MFS transporter</fullName>
    </submittedName>
</protein>
<comment type="subcellular location">
    <subcellularLocation>
        <location evidence="1">Membrane</location>
        <topology evidence="1">Multi-pass membrane protein</topology>
    </subcellularLocation>
</comment>
<sequence length="443" mass="48470">MASQRFKQTSVLIANTFAFTMCFMVWTMFGEIGVPIAEQLALNGTQFGILTAVPILIGSLARLPLGAMTDRYGGRPVFFMILLLIVPSIWMVQFATEYWQFLVLGGFIGLAGGSFSVGITYTAKWFEKDRQGLAMGIFGAGNAGAAVTKFIAPTVIVVLSWQAVPNIYAAIMLITAILFWFFTFSNPDHRNTSKVSLRDQAKVLNDPKVWKYCQYYSVVFGGYVGVSLWLTRYYMGEYGMGIQLAALVATIFVLPSGVIRAFGGWLSDRFGAHTVTWTCMWASLIALFIMSYPETSYSIQSTTDGSVDFSFGIPIWLFTAALFVVGISWGIGKASVFKYLSNDYHENLGLVSGIVGLAGGMGGFLLPIMFGALVDLTGVATTVWMLCFGVTLVSIIWMWWTERRVPMLTRKVLAETALSNTAASQAAVAGSGKLSNQFEELNP</sequence>
<feature type="transmembrane region" description="Helical" evidence="7">
    <location>
        <begin position="46"/>
        <end position="65"/>
    </location>
</feature>
<keyword evidence="4 7" id="KW-1133">Transmembrane helix</keyword>
<feature type="transmembrane region" description="Helical" evidence="7">
    <location>
        <begin position="133"/>
        <end position="161"/>
    </location>
</feature>
<dbReference type="GO" id="GO:0015112">
    <property type="term" value="F:nitrate transmembrane transporter activity"/>
    <property type="evidence" value="ECO:0007669"/>
    <property type="project" value="InterPro"/>
</dbReference>
<comment type="caution">
    <text evidence="9">The sequence shown here is derived from an EMBL/GenBank/DDBJ whole genome shotgun (WGS) entry which is preliminary data.</text>
</comment>
<evidence type="ECO:0000256" key="6">
    <source>
        <dbReference type="ARBA" id="ARBA00023136"/>
    </source>
</evidence>
<evidence type="ECO:0000256" key="3">
    <source>
        <dbReference type="ARBA" id="ARBA00022692"/>
    </source>
</evidence>
<dbReference type="Proteomes" id="UP000437638">
    <property type="component" value="Unassembled WGS sequence"/>
</dbReference>
<evidence type="ECO:0000313" key="9">
    <source>
        <dbReference type="EMBL" id="MWJ28989.1"/>
    </source>
</evidence>
<keyword evidence="5" id="KW-0534">Nitrate assimilation</keyword>
<gene>
    <name evidence="9" type="ORF">GPM19_12405</name>
</gene>
<feature type="transmembrane region" description="Helical" evidence="7">
    <location>
        <begin position="348"/>
        <end position="370"/>
    </location>
</feature>
<dbReference type="GO" id="GO:0016020">
    <property type="term" value="C:membrane"/>
    <property type="evidence" value="ECO:0007669"/>
    <property type="project" value="UniProtKB-SubCell"/>
</dbReference>
<dbReference type="Gene3D" id="1.20.1250.20">
    <property type="entry name" value="MFS general substrate transporter like domains"/>
    <property type="match status" value="2"/>
</dbReference>
<keyword evidence="6 7" id="KW-0472">Membrane</keyword>
<feature type="transmembrane region" description="Helical" evidence="7">
    <location>
        <begin position="77"/>
        <end position="95"/>
    </location>
</feature>
<evidence type="ECO:0000256" key="1">
    <source>
        <dbReference type="ARBA" id="ARBA00004141"/>
    </source>
</evidence>
<feature type="transmembrane region" description="Helical" evidence="7">
    <location>
        <begin position="382"/>
        <end position="400"/>
    </location>
</feature>
<feature type="transmembrane region" description="Helical" evidence="7">
    <location>
        <begin position="215"/>
        <end position="235"/>
    </location>
</feature>
<proteinExistence type="inferred from homology"/>
<evidence type="ECO:0000256" key="5">
    <source>
        <dbReference type="ARBA" id="ARBA00023063"/>
    </source>
</evidence>
<evidence type="ECO:0000313" key="10">
    <source>
        <dbReference type="Proteomes" id="UP000437638"/>
    </source>
</evidence>
<accession>A0A7X3H2F3</accession>
<evidence type="ECO:0000256" key="2">
    <source>
        <dbReference type="ARBA" id="ARBA00008432"/>
    </source>
</evidence>
<name>A0A7X3H2F3_9GAMM</name>
<feature type="transmembrane region" description="Helical" evidence="7">
    <location>
        <begin position="313"/>
        <end position="336"/>
    </location>
</feature>
<comment type="similarity">
    <text evidence="2">Belongs to the major facilitator superfamily. Nitrate/nitrite porter (TC 2.A.1.8) family.</text>
</comment>
<evidence type="ECO:0000256" key="7">
    <source>
        <dbReference type="SAM" id="Phobius"/>
    </source>
</evidence>
<dbReference type="InterPro" id="IPR044772">
    <property type="entry name" value="NO3_transporter"/>
</dbReference>
<feature type="transmembrane region" description="Helical" evidence="7">
    <location>
        <begin position="274"/>
        <end position="293"/>
    </location>
</feature>
<dbReference type="Pfam" id="PF07690">
    <property type="entry name" value="MFS_1"/>
    <property type="match status" value="1"/>
</dbReference>
<reference evidence="9 10" key="1">
    <citation type="submission" date="2019-12" db="EMBL/GenBank/DDBJ databases">
        <title>Halomonas rutogse sp. nov. isolated from two lakes on Tibetan Plateau.</title>
        <authorList>
            <person name="Gao P."/>
        </authorList>
    </citation>
    <scope>NUCLEOTIDE SEQUENCE [LARGE SCALE GENOMIC DNA]</scope>
    <source>
        <strain evidence="9 10">ZH2S</strain>
    </source>
</reference>
<feature type="domain" description="Major facilitator superfamily (MFS) profile" evidence="8">
    <location>
        <begin position="11"/>
        <end position="406"/>
    </location>
</feature>
<feature type="transmembrane region" description="Helical" evidence="7">
    <location>
        <begin position="12"/>
        <end position="34"/>
    </location>
</feature>
<dbReference type="RefSeq" id="WP_160419334.1">
    <property type="nucleotide sequence ID" value="NZ_WTKP01000008.1"/>
</dbReference>
<evidence type="ECO:0000259" key="8">
    <source>
        <dbReference type="PROSITE" id="PS50850"/>
    </source>
</evidence>
<evidence type="ECO:0000256" key="4">
    <source>
        <dbReference type="ARBA" id="ARBA00022989"/>
    </source>
</evidence>
<dbReference type="GO" id="GO:0042128">
    <property type="term" value="P:nitrate assimilation"/>
    <property type="evidence" value="ECO:0007669"/>
    <property type="project" value="UniProtKB-KW"/>
</dbReference>
<feature type="transmembrane region" description="Helical" evidence="7">
    <location>
        <begin position="101"/>
        <end position="121"/>
    </location>
</feature>
<keyword evidence="3 7" id="KW-0812">Transmembrane</keyword>
<dbReference type="InterPro" id="IPR036259">
    <property type="entry name" value="MFS_trans_sf"/>
</dbReference>
<dbReference type="InterPro" id="IPR011701">
    <property type="entry name" value="MFS"/>
</dbReference>
<dbReference type="AlphaFoldDB" id="A0A7X3H2F3"/>
<keyword evidence="10" id="KW-1185">Reference proteome</keyword>
<feature type="transmembrane region" description="Helical" evidence="7">
    <location>
        <begin position="167"/>
        <end position="184"/>
    </location>
</feature>
<dbReference type="EMBL" id="WTKP01000008">
    <property type="protein sequence ID" value="MWJ28989.1"/>
    <property type="molecule type" value="Genomic_DNA"/>
</dbReference>
<dbReference type="PANTHER" id="PTHR23515">
    <property type="entry name" value="HIGH-AFFINITY NITRATE TRANSPORTER 2.3"/>
    <property type="match status" value="1"/>
</dbReference>
<dbReference type="InterPro" id="IPR020846">
    <property type="entry name" value="MFS_dom"/>
</dbReference>
<dbReference type="CDD" id="cd17341">
    <property type="entry name" value="MFS_NRT2_like"/>
    <property type="match status" value="1"/>
</dbReference>
<dbReference type="PROSITE" id="PS50850">
    <property type="entry name" value="MFS"/>
    <property type="match status" value="1"/>
</dbReference>
<organism evidence="9 10">
    <name type="scientific">Vreelandella zhuhanensis</name>
    <dbReference type="NCBI Taxonomy" id="2684210"/>
    <lineage>
        <taxon>Bacteria</taxon>
        <taxon>Pseudomonadati</taxon>
        <taxon>Pseudomonadota</taxon>
        <taxon>Gammaproteobacteria</taxon>
        <taxon>Oceanospirillales</taxon>
        <taxon>Halomonadaceae</taxon>
        <taxon>Vreelandella</taxon>
    </lineage>
</organism>
<feature type="transmembrane region" description="Helical" evidence="7">
    <location>
        <begin position="241"/>
        <end position="262"/>
    </location>
</feature>
<dbReference type="SUPFAM" id="SSF103473">
    <property type="entry name" value="MFS general substrate transporter"/>
    <property type="match status" value="1"/>
</dbReference>